<dbReference type="Proteomes" id="UP001140513">
    <property type="component" value="Unassembled WGS sequence"/>
</dbReference>
<proteinExistence type="predicted"/>
<feature type="compositionally biased region" description="Low complexity" evidence="1">
    <location>
        <begin position="30"/>
        <end position="43"/>
    </location>
</feature>
<evidence type="ECO:0000256" key="1">
    <source>
        <dbReference type="SAM" id="MobiDB-lite"/>
    </source>
</evidence>
<accession>A0A9W8XVQ5</accession>
<comment type="caution">
    <text evidence="2">The sequence shown here is derived from an EMBL/GenBank/DDBJ whole genome shotgun (WGS) entry which is preliminary data.</text>
</comment>
<feature type="compositionally biased region" description="Low complexity" evidence="1">
    <location>
        <begin position="186"/>
        <end position="199"/>
    </location>
</feature>
<dbReference type="RefSeq" id="XP_056076796.1">
    <property type="nucleotide sequence ID" value="XM_056209974.1"/>
</dbReference>
<feature type="compositionally biased region" description="Basic residues" evidence="1">
    <location>
        <begin position="1"/>
        <end position="11"/>
    </location>
</feature>
<evidence type="ECO:0000313" key="3">
    <source>
        <dbReference type="Proteomes" id="UP001140513"/>
    </source>
</evidence>
<dbReference type="GeneID" id="80904690"/>
<gene>
    <name evidence="2" type="ORF">N0V89_001160</name>
</gene>
<protein>
    <submittedName>
        <fullName evidence="2">Uncharacterized protein</fullName>
    </submittedName>
</protein>
<dbReference type="OrthoDB" id="3789882at2759"/>
<feature type="region of interest" description="Disordered" evidence="1">
    <location>
        <begin position="165"/>
        <end position="278"/>
    </location>
</feature>
<name>A0A9W8XVQ5_9PLEO</name>
<feature type="compositionally biased region" description="Polar residues" evidence="1">
    <location>
        <begin position="208"/>
        <end position="217"/>
    </location>
</feature>
<evidence type="ECO:0000313" key="2">
    <source>
        <dbReference type="EMBL" id="KAJ4360594.1"/>
    </source>
</evidence>
<dbReference type="AlphaFoldDB" id="A0A9W8XVQ5"/>
<feature type="compositionally biased region" description="Acidic residues" evidence="1">
    <location>
        <begin position="244"/>
        <end position="253"/>
    </location>
</feature>
<feature type="compositionally biased region" description="Low complexity" evidence="1">
    <location>
        <begin position="223"/>
        <end position="232"/>
    </location>
</feature>
<feature type="region of interest" description="Disordered" evidence="1">
    <location>
        <begin position="1"/>
        <end position="44"/>
    </location>
</feature>
<organism evidence="2 3">
    <name type="scientific">Didymosphaeria variabile</name>
    <dbReference type="NCBI Taxonomy" id="1932322"/>
    <lineage>
        <taxon>Eukaryota</taxon>
        <taxon>Fungi</taxon>
        <taxon>Dikarya</taxon>
        <taxon>Ascomycota</taxon>
        <taxon>Pezizomycotina</taxon>
        <taxon>Dothideomycetes</taxon>
        <taxon>Pleosporomycetidae</taxon>
        <taxon>Pleosporales</taxon>
        <taxon>Massarineae</taxon>
        <taxon>Didymosphaeriaceae</taxon>
        <taxon>Didymosphaeria</taxon>
    </lineage>
</organism>
<reference evidence="2" key="1">
    <citation type="submission" date="2022-10" db="EMBL/GenBank/DDBJ databases">
        <title>Tapping the CABI collections for fungal endophytes: first genome assemblies for Collariella, Neodidymelliopsis, Ascochyta clinopodiicola, Didymella pomorum, Didymosphaeria variabile, Neocosmospora piperis and Neocucurbitaria cava.</title>
        <authorList>
            <person name="Hill R."/>
        </authorList>
    </citation>
    <scope>NUCLEOTIDE SEQUENCE</scope>
    <source>
        <strain evidence="2">IMI 356815</strain>
    </source>
</reference>
<keyword evidence="3" id="KW-1185">Reference proteome</keyword>
<sequence>MPKTIASRRGRFLGPYRFAPSEPPDDRSDAAAAARGTTLTPRTGPKPRIKGYELVFLVNWLDLCILQGDDDQFQETLVKEFQKRFGRVVNAKTAEGKVVVNLQELAGRIGSKYVSKREVLSKGSRCIEWHRAPEELVFEYNTMRQELGLPLIIADEEETERNKLFRASDSETASTSVAEEEPELGSISEPRPSSSSRPSPFRHRPSSAAKNGSSTYRSKAKTTKTTITKTITPPVSVPARAELEVAESQDSSETDSTVASKELEETDQTDQTDLSQMNWQTTGEQQGAIGLPRNGRDNKINLLSNMISWLLQRHRDGWLGSDAELARLESVRKEVVSERDNVFESLLNELTGEERKTTKFQSIIKSVVGRISVIEPETVHAPQAPFTKAIDGEWRLLWERCRLLTRTILVDRKFTEPDFQRLYESIDVTFSSDLHYKAIIQQSAEYRTAHESDVLLKLHGSLARLLFIFVFEYPTPLLESQHSELLKHLYTMIGAAGDMSEVKRLDLLATEMLLKEDRVQNTLIHQKAQQRSSWISQMLGLNSSPDPYDTIAGDLRELCYRAIKLYSQLLVSPLEYCIHFFPQGTTFDEPSMKVEDAFGNALPTSRCIGRTVRLCLFPAIWQYCDQPLNQTRDVADALTVNRKFLRTHMGDSKVHLSLVSKAVVLLE</sequence>
<dbReference type="EMBL" id="JAPEUX010000001">
    <property type="protein sequence ID" value="KAJ4360594.1"/>
    <property type="molecule type" value="Genomic_DNA"/>
</dbReference>